<organism evidence="1 2">
    <name type="scientific">Micromonospora arborensis</name>
    <dbReference type="NCBI Taxonomy" id="2116518"/>
    <lineage>
        <taxon>Bacteria</taxon>
        <taxon>Bacillati</taxon>
        <taxon>Actinomycetota</taxon>
        <taxon>Actinomycetes</taxon>
        <taxon>Micromonosporales</taxon>
        <taxon>Micromonosporaceae</taxon>
        <taxon>Micromonospora</taxon>
    </lineage>
</organism>
<evidence type="ECO:0000313" key="1">
    <source>
        <dbReference type="EMBL" id="PYC62215.1"/>
    </source>
</evidence>
<protein>
    <submittedName>
        <fullName evidence="1">Uncharacterized protein</fullName>
    </submittedName>
</protein>
<keyword evidence="2" id="KW-1185">Reference proteome</keyword>
<proteinExistence type="predicted"/>
<comment type="caution">
    <text evidence="1">The sequence shown here is derived from an EMBL/GenBank/DDBJ whole genome shotgun (WGS) entry which is preliminary data.</text>
</comment>
<dbReference type="EMBL" id="PYBV01000108">
    <property type="protein sequence ID" value="PYC62215.1"/>
    <property type="molecule type" value="Genomic_DNA"/>
</dbReference>
<gene>
    <name evidence="1" type="ORF">C7C45_33035</name>
</gene>
<name>A0A318NB86_9ACTN</name>
<dbReference type="Proteomes" id="UP000248333">
    <property type="component" value="Unassembled WGS sequence"/>
</dbReference>
<accession>A0A318NB86</accession>
<feature type="non-terminal residue" evidence="1">
    <location>
        <position position="178"/>
    </location>
</feature>
<reference evidence="1 2" key="1">
    <citation type="submission" date="2018-03" db="EMBL/GenBank/DDBJ databases">
        <title>Bioinformatic expansion and discovery of thiopeptide antibiotics.</title>
        <authorList>
            <person name="Schwalen C.J."/>
            <person name="Hudson G.A."/>
            <person name="Mitchell D.A."/>
        </authorList>
    </citation>
    <scope>NUCLEOTIDE SEQUENCE [LARGE SCALE GENOMIC DNA]</scope>
    <source>
        <strain evidence="1 2">NRRL 8041</strain>
    </source>
</reference>
<dbReference type="AlphaFoldDB" id="A0A318NB86"/>
<sequence length="178" mass="17984">AGGVVASRFGDDAALLEVLPWLGLVNPDASGTNCVLVAIAADMSAVPGEGLVWQAPAESPLPESDLVAYQRQLLGLADDADSLVFRTDVGSVRAVMAAAPVGSRGVVLVRSRTVDGGVGVSHAFNVLRLEGVGAGDDGVVFVDGQRGGLARVPDGVVDLLFLPVTDGIAMPAGATRVD</sequence>
<evidence type="ECO:0000313" key="2">
    <source>
        <dbReference type="Proteomes" id="UP000248333"/>
    </source>
</evidence>
<feature type="non-terminal residue" evidence="1">
    <location>
        <position position="1"/>
    </location>
</feature>